<evidence type="ECO:0000256" key="1">
    <source>
        <dbReference type="ARBA" id="ARBA00006817"/>
    </source>
</evidence>
<dbReference type="AlphaFoldDB" id="A0A3G9JKC5"/>
<name>A0A3G9JKC5_9BACL</name>
<dbReference type="Gene3D" id="3.30.530.20">
    <property type="match status" value="1"/>
</dbReference>
<dbReference type="InterPro" id="IPR023393">
    <property type="entry name" value="START-like_dom_sf"/>
</dbReference>
<dbReference type="Proteomes" id="UP000275368">
    <property type="component" value="Chromosome"/>
</dbReference>
<dbReference type="CDD" id="cd07814">
    <property type="entry name" value="SRPBCC_CalC_Aha1-like"/>
    <property type="match status" value="1"/>
</dbReference>
<sequence length="141" mass="15958">MEETTEQSLPDIRHTLVLQAPISKVWEAVSTSEGIAAWFMPNDFQPIEGHEFEINAGPFGMSPCKVIEITPQTRMAFEWGKDWKITCELVDQDGKTEFTLIHSGWNADTITEFGQPHTIVRGFMDQGWNGIINALRTYVEA</sequence>
<dbReference type="KEGG" id="pbk:Back11_59230"/>
<reference evidence="3 4" key="1">
    <citation type="submission" date="2018-11" db="EMBL/GenBank/DDBJ databases">
        <title>Complete genome sequence of Paenibacillus baekrokdamisoli strain KCTC 33723.</title>
        <authorList>
            <person name="Kang S.W."/>
            <person name="Lee K.C."/>
            <person name="Kim K.K."/>
            <person name="Kim J.S."/>
            <person name="Kim D.S."/>
            <person name="Ko S.H."/>
            <person name="Yang S.H."/>
            <person name="Lee J.S."/>
        </authorList>
    </citation>
    <scope>NUCLEOTIDE SEQUENCE [LARGE SCALE GENOMIC DNA]</scope>
    <source>
        <strain evidence="3 4">KCTC 33723</strain>
    </source>
</reference>
<dbReference type="RefSeq" id="WP_125664884.1">
    <property type="nucleotide sequence ID" value="NZ_AP019308.1"/>
</dbReference>
<dbReference type="SUPFAM" id="SSF55961">
    <property type="entry name" value="Bet v1-like"/>
    <property type="match status" value="1"/>
</dbReference>
<gene>
    <name evidence="3" type="primary">yndB</name>
    <name evidence="3" type="ORF">Back11_59230</name>
</gene>
<protein>
    <recommendedName>
        <fullName evidence="2">Activator of Hsp90 ATPase homologue 1/2-like C-terminal domain-containing protein</fullName>
    </recommendedName>
</protein>
<proteinExistence type="inferred from homology"/>
<dbReference type="EMBL" id="AP019308">
    <property type="protein sequence ID" value="BBH24578.1"/>
    <property type="molecule type" value="Genomic_DNA"/>
</dbReference>
<evidence type="ECO:0000313" key="3">
    <source>
        <dbReference type="EMBL" id="BBH24578.1"/>
    </source>
</evidence>
<dbReference type="Pfam" id="PF08327">
    <property type="entry name" value="AHSA1"/>
    <property type="match status" value="1"/>
</dbReference>
<dbReference type="OrthoDB" id="2355173at2"/>
<evidence type="ECO:0000259" key="2">
    <source>
        <dbReference type="Pfam" id="PF08327"/>
    </source>
</evidence>
<comment type="similarity">
    <text evidence="1">Belongs to the AHA1 family.</text>
</comment>
<accession>A0A3G9JKC5</accession>
<keyword evidence="4" id="KW-1185">Reference proteome</keyword>
<dbReference type="InterPro" id="IPR013538">
    <property type="entry name" value="ASHA1/2-like_C"/>
</dbReference>
<organism evidence="3 4">
    <name type="scientific">Paenibacillus baekrokdamisoli</name>
    <dbReference type="NCBI Taxonomy" id="1712516"/>
    <lineage>
        <taxon>Bacteria</taxon>
        <taxon>Bacillati</taxon>
        <taxon>Bacillota</taxon>
        <taxon>Bacilli</taxon>
        <taxon>Bacillales</taxon>
        <taxon>Paenibacillaceae</taxon>
        <taxon>Paenibacillus</taxon>
    </lineage>
</organism>
<feature type="domain" description="Activator of Hsp90 ATPase homologue 1/2-like C-terminal" evidence="2">
    <location>
        <begin position="20"/>
        <end position="140"/>
    </location>
</feature>
<evidence type="ECO:0000313" key="4">
    <source>
        <dbReference type="Proteomes" id="UP000275368"/>
    </source>
</evidence>